<dbReference type="InterPro" id="IPR036388">
    <property type="entry name" value="WH-like_DNA-bd_sf"/>
</dbReference>
<feature type="domain" description="HTH crp-type" evidence="4">
    <location>
        <begin position="189"/>
        <end position="248"/>
    </location>
</feature>
<evidence type="ECO:0000256" key="3">
    <source>
        <dbReference type="ARBA" id="ARBA00023163"/>
    </source>
</evidence>
<sequence>MGVSATKSAEQPLKLSSEPARSAIKGTLGRQPMLYRPSTGRPHGRFPVNNAILASLSLQDLAAIGKFLEPIAVRERMILQEPKRHPDHVYFIESGLISLRIVAAGSILETALIGYRGAVGASFLLGGYLSTHQSVVLFPGSAHRIGVEDLRRVMNERPEIREHLSRYVQALSLHSAQSGLCGVRHSLEKRLASWLCLARDALDAGVLPVTHDYLSSVLGLRRAGVTETLIRFEESGLIRKTRGVLQVDERGCLEQKACGCYKFISSAYGFSETMIPARAPVA</sequence>
<dbReference type="InterPro" id="IPR036390">
    <property type="entry name" value="WH_DNA-bd_sf"/>
</dbReference>
<dbReference type="Pfam" id="PF13545">
    <property type="entry name" value="HTH_Crp_2"/>
    <property type="match status" value="1"/>
</dbReference>
<keyword evidence="3" id="KW-0804">Transcription</keyword>
<dbReference type="InterPro" id="IPR018490">
    <property type="entry name" value="cNMP-bd_dom_sf"/>
</dbReference>
<dbReference type="SUPFAM" id="SSF51206">
    <property type="entry name" value="cAMP-binding domain-like"/>
    <property type="match status" value="1"/>
</dbReference>
<dbReference type="Gene3D" id="2.60.120.10">
    <property type="entry name" value="Jelly Rolls"/>
    <property type="match status" value="1"/>
</dbReference>
<dbReference type="InterPro" id="IPR012318">
    <property type="entry name" value="HTH_CRP"/>
</dbReference>
<keyword evidence="2" id="KW-0238">DNA-binding</keyword>
<dbReference type="SUPFAM" id="SSF46785">
    <property type="entry name" value="Winged helix' DNA-binding domain"/>
    <property type="match status" value="1"/>
</dbReference>
<keyword evidence="1" id="KW-0805">Transcription regulation</keyword>
<dbReference type="Proteomes" id="UP000289946">
    <property type="component" value="Unassembled WGS sequence"/>
</dbReference>
<evidence type="ECO:0000313" key="5">
    <source>
        <dbReference type="EMBL" id="RXG84015.1"/>
    </source>
</evidence>
<name>A0ABY0D8Z3_9BRAD</name>
<dbReference type="InterPro" id="IPR050397">
    <property type="entry name" value="Env_Response_Regulators"/>
</dbReference>
<accession>A0ABY0D8Z3</accession>
<dbReference type="InterPro" id="IPR000595">
    <property type="entry name" value="cNMP-bd_dom"/>
</dbReference>
<organism evidence="5 6">
    <name type="scientific">Bradyrhizobium zhanjiangense</name>
    <dbReference type="NCBI Taxonomy" id="1325107"/>
    <lineage>
        <taxon>Bacteria</taxon>
        <taxon>Pseudomonadati</taxon>
        <taxon>Pseudomonadota</taxon>
        <taxon>Alphaproteobacteria</taxon>
        <taxon>Hyphomicrobiales</taxon>
        <taxon>Nitrobacteraceae</taxon>
        <taxon>Bradyrhizobium</taxon>
    </lineage>
</organism>
<keyword evidence="6" id="KW-1185">Reference proteome</keyword>
<dbReference type="CDD" id="cd00038">
    <property type="entry name" value="CAP_ED"/>
    <property type="match status" value="1"/>
</dbReference>
<evidence type="ECO:0000256" key="2">
    <source>
        <dbReference type="ARBA" id="ARBA00023125"/>
    </source>
</evidence>
<dbReference type="Gene3D" id="1.10.10.10">
    <property type="entry name" value="Winged helix-like DNA-binding domain superfamily/Winged helix DNA-binding domain"/>
    <property type="match status" value="1"/>
</dbReference>
<dbReference type="InterPro" id="IPR014710">
    <property type="entry name" value="RmlC-like_jellyroll"/>
</dbReference>
<dbReference type="PANTHER" id="PTHR24567">
    <property type="entry name" value="CRP FAMILY TRANSCRIPTIONAL REGULATORY PROTEIN"/>
    <property type="match status" value="1"/>
</dbReference>
<protein>
    <submittedName>
        <fullName evidence="5">Crp/Fnr family transcriptional regulator</fullName>
    </submittedName>
</protein>
<proteinExistence type="predicted"/>
<reference evidence="5 6" key="1">
    <citation type="submission" date="2018-10" db="EMBL/GenBank/DDBJ databases">
        <title>Bradyrhizobium sp. nov., isolated from effective nodules of peanut in China.</title>
        <authorList>
            <person name="Li Y."/>
        </authorList>
    </citation>
    <scope>NUCLEOTIDE SEQUENCE [LARGE SCALE GENOMIC DNA]</scope>
    <source>
        <strain evidence="5 6">CCBAU 51781</strain>
    </source>
</reference>
<evidence type="ECO:0000259" key="4">
    <source>
        <dbReference type="Pfam" id="PF13545"/>
    </source>
</evidence>
<dbReference type="EMBL" id="RDRA01000076">
    <property type="protein sequence ID" value="RXG84015.1"/>
    <property type="molecule type" value="Genomic_DNA"/>
</dbReference>
<evidence type="ECO:0000256" key="1">
    <source>
        <dbReference type="ARBA" id="ARBA00023015"/>
    </source>
</evidence>
<evidence type="ECO:0000313" key="6">
    <source>
        <dbReference type="Proteomes" id="UP000289946"/>
    </source>
</evidence>
<dbReference type="PANTHER" id="PTHR24567:SF74">
    <property type="entry name" value="HTH-TYPE TRANSCRIPTIONAL REGULATOR ARCR"/>
    <property type="match status" value="1"/>
</dbReference>
<gene>
    <name evidence="5" type="ORF">EAS62_39980</name>
</gene>
<comment type="caution">
    <text evidence="5">The sequence shown here is derived from an EMBL/GenBank/DDBJ whole genome shotgun (WGS) entry which is preliminary data.</text>
</comment>